<sequence>TVSEIVDPIQRLSNKLDELMAYTNRNYKNKKIRIAWNDPTVPALSWLVKQK</sequence>
<gene>
    <name evidence="1" type="ORF">BYL167_LOCUS33573</name>
</gene>
<organism evidence="1 2">
    <name type="scientific">Rotaria magnacalcarata</name>
    <dbReference type="NCBI Taxonomy" id="392030"/>
    <lineage>
        <taxon>Eukaryota</taxon>
        <taxon>Metazoa</taxon>
        <taxon>Spiralia</taxon>
        <taxon>Gnathifera</taxon>
        <taxon>Rotifera</taxon>
        <taxon>Eurotatoria</taxon>
        <taxon>Bdelloidea</taxon>
        <taxon>Philodinida</taxon>
        <taxon>Philodinidae</taxon>
        <taxon>Rotaria</taxon>
    </lineage>
</organism>
<accession>A0A8S2WE73</accession>
<evidence type="ECO:0000313" key="1">
    <source>
        <dbReference type="EMBL" id="CAF4446933.1"/>
    </source>
</evidence>
<evidence type="ECO:0000313" key="2">
    <source>
        <dbReference type="Proteomes" id="UP000681967"/>
    </source>
</evidence>
<dbReference type="Proteomes" id="UP000681967">
    <property type="component" value="Unassembled WGS sequence"/>
</dbReference>
<comment type="caution">
    <text evidence="1">The sequence shown here is derived from an EMBL/GenBank/DDBJ whole genome shotgun (WGS) entry which is preliminary data.</text>
</comment>
<feature type="non-terminal residue" evidence="1">
    <location>
        <position position="1"/>
    </location>
</feature>
<dbReference type="EMBL" id="CAJOBH010065656">
    <property type="protein sequence ID" value="CAF4446933.1"/>
    <property type="molecule type" value="Genomic_DNA"/>
</dbReference>
<reference evidence="1" key="1">
    <citation type="submission" date="2021-02" db="EMBL/GenBank/DDBJ databases">
        <authorList>
            <person name="Nowell W R."/>
        </authorList>
    </citation>
    <scope>NUCLEOTIDE SEQUENCE</scope>
</reference>
<proteinExistence type="predicted"/>
<name>A0A8S2WE73_9BILA</name>
<dbReference type="AlphaFoldDB" id="A0A8S2WE73"/>
<protein>
    <submittedName>
        <fullName evidence="1">Uncharacterized protein</fullName>
    </submittedName>
</protein>